<dbReference type="STRING" id="1853130.PMA3_17045"/>
<evidence type="ECO:0000313" key="2">
    <source>
        <dbReference type="EMBL" id="ANJ56761.1"/>
    </source>
</evidence>
<dbReference type="AlphaFoldDB" id="A0A191YVL2"/>
<protein>
    <submittedName>
        <fullName evidence="2">Uncharacterized protein</fullName>
    </submittedName>
</protein>
<evidence type="ECO:0000256" key="1">
    <source>
        <dbReference type="SAM" id="MobiDB-lite"/>
    </source>
</evidence>
<dbReference type="RefSeq" id="WP_064678271.1">
    <property type="nucleotide sequence ID" value="NZ_CP014870.1"/>
</dbReference>
<evidence type="ECO:0000313" key="3">
    <source>
        <dbReference type="Proteomes" id="UP000078354"/>
    </source>
</evidence>
<organism evidence="2 3">
    <name type="scientific">Pseudomonas silesiensis</name>
    <dbReference type="NCBI Taxonomy" id="1853130"/>
    <lineage>
        <taxon>Bacteria</taxon>
        <taxon>Pseudomonadati</taxon>
        <taxon>Pseudomonadota</taxon>
        <taxon>Gammaproteobacteria</taxon>
        <taxon>Pseudomonadales</taxon>
        <taxon>Pseudomonadaceae</taxon>
        <taxon>Pseudomonas</taxon>
    </lineage>
</organism>
<accession>A0A191YVL2</accession>
<feature type="region of interest" description="Disordered" evidence="1">
    <location>
        <begin position="1"/>
        <end position="20"/>
    </location>
</feature>
<sequence>MQTLKNWSHPFKDKDTSKETRNPLLQLTHLANAKAGYFPLGRSGLFHGGIHFDSGTAETLDQSSVHCLADGEVVAYRIDTQAPTTAYFIDNKP</sequence>
<dbReference type="OrthoDB" id="1242806at2"/>
<keyword evidence="3" id="KW-1185">Reference proteome</keyword>
<dbReference type="EMBL" id="CP014870">
    <property type="protein sequence ID" value="ANJ56761.1"/>
    <property type="molecule type" value="Genomic_DNA"/>
</dbReference>
<dbReference type="KEGG" id="psil:PMA3_17045"/>
<name>A0A191YVL2_9PSED</name>
<gene>
    <name evidence="2" type="ORF">PMA3_17045</name>
</gene>
<reference evidence="2 3" key="1">
    <citation type="journal article" date="2018" name="Syst. Appl. Microbiol.">
        <title>Pseudomonas silesiensis sp. nov. strain A3T isolated from a biological pesticide sewage treatment plant and analysis of the complete genome sequence.</title>
        <authorList>
            <person name="Kaminski M.A."/>
            <person name="Furmanczyk E.M."/>
            <person name="Sobczak A."/>
            <person name="Dziembowski A."/>
            <person name="Lipinski L."/>
        </authorList>
    </citation>
    <scope>NUCLEOTIDE SEQUENCE [LARGE SCALE GENOMIC DNA]</scope>
    <source>
        <strain evidence="2 3">A3</strain>
    </source>
</reference>
<dbReference type="Proteomes" id="UP000078354">
    <property type="component" value="Chromosome"/>
</dbReference>
<feature type="compositionally biased region" description="Basic and acidic residues" evidence="1">
    <location>
        <begin position="10"/>
        <end position="20"/>
    </location>
</feature>
<proteinExistence type="predicted"/>